<name>X0XQ32_9ZZZZ</name>
<sequence length="115" mass="13078">AYKQKTDIIKMFVDYATNQGSKSATMYYSNLARMENKALFFIEQKYKNLRDILTIKQLMQACTADDVIEKALIDGMNDGLPYADIFQLAKSRIAAFAQIIGKSQVHMIEDNSPNK</sequence>
<protein>
    <submittedName>
        <fullName evidence="1">Uncharacterized protein</fullName>
    </submittedName>
</protein>
<gene>
    <name evidence="1" type="ORF">S01H1_55707</name>
</gene>
<accession>X0XQ32</accession>
<comment type="caution">
    <text evidence="1">The sequence shown here is derived from an EMBL/GenBank/DDBJ whole genome shotgun (WGS) entry which is preliminary data.</text>
</comment>
<evidence type="ECO:0000313" key="1">
    <source>
        <dbReference type="EMBL" id="GAG26946.1"/>
    </source>
</evidence>
<dbReference type="AlphaFoldDB" id="X0XQ32"/>
<proteinExistence type="predicted"/>
<organism evidence="1">
    <name type="scientific">marine sediment metagenome</name>
    <dbReference type="NCBI Taxonomy" id="412755"/>
    <lineage>
        <taxon>unclassified sequences</taxon>
        <taxon>metagenomes</taxon>
        <taxon>ecological metagenomes</taxon>
    </lineage>
</organism>
<dbReference type="EMBL" id="BARS01036222">
    <property type="protein sequence ID" value="GAG26946.1"/>
    <property type="molecule type" value="Genomic_DNA"/>
</dbReference>
<reference evidence="1" key="1">
    <citation type="journal article" date="2014" name="Front. Microbiol.">
        <title>High frequency of phylogenetically diverse reductive dehalogenase-homologous genes in deep subseafloor sedimentary metagenomes.</title>
        <authorList>
            <person name="Kawai M."/>
            <person name="Futagami T."/>
            <person name="Toyoda A."/>
            <person name="Takaki Y."/>
            <person name="Nishi S."/>
            <person name="Hori S."/>
            <person name="Arai W."/>
            <person name="Tsubouchi T."/>
            <person name="Morono Y."/>
            <person name="Uchiyama I."/>
            <person name="Ito T."/>
            <person name="Fujiyama A."/>
            <person name="Inagaki F."/>
            <person name="Takami H."/>
        </authorList>
    </citation>
    <scope>NUCLEOTIDE SEQUENCE</scope>
    <source>
        <strain evidence="1">Expedition CK06-06</strain>
    </source>
</reference>
<feature type="non-terminal residue" evidence="1">
    <location>
        <position position="1"/>
    </location>
</feature>